<dbReference type="EMBL" id="MK697702">
    <property type="protein sequence ID" value="QHR91741.1"/>
    <property type="molecule type" value="Genomic_DNA"/>
</dbReference>
<organism evidence="1">
    <name type="scientific">Picea sitchensis</name>
    <name type="common">Sitka spruce</name>
    <name type="synonym">Pinus sitchensis</name>
    <dbReference type="NCBI Taxonomy" id="3332"/>
    <lineage>
        <taxon>Eukaryota</taxon>
        <taxon>Viridiplantae</taxon>
        <taxon>Streptophyta</taxon>
        <taxon>Embryophyta</taxon>
        <taxon>Tracheophyta</taxon>
        <taxon>Spermatophyta</taxon>
        <taxon>Pinopsida</taxon>
        <taxon>Pinidae</taxon>
        <taxon>Conifers I</taxon>
        <taxon>Pinales</taxon>
        <taxon>Pinaceae</taxon>
        <taxon>Picea</taxon>
    </lineage>
</organism>
<proteinExistence type="predicted"/>
<dbReference type="AlphaFoldDB" id="A0A6B9XWS8"/>
<keyword evidence="1" id="KW-0496">Mitochondrion</keyword>
<evidence type="ECO:0000313" key="1">
    <source>
        <dbReference type="EMBL" id="QHR91741.1"/>
    </source>
</evidence>
<reference evidence="1" key="1">
    <citation type="submission" date="2019-03" db="EMBL/GenBank/DDBJ databases">
        <title>Largest Complete Mitochondrial Genome of a Gymnosperm, Sitka Spruce (Picea sitchensis), Indicates Complex Physical Structure.</title>
        <authorList>
            <person name="Jackman S.D."/>
            <person name="Coombe L."/>
            <person name="Warren R."/>
            <person name="Kirk H."/>
            <person name="Trinh E."/>
            <person name="McLeod T."/>
            <person name="Pleasance S."/>
            <person name="Pandoh P."/>
            <person name="Zhao Y."/>
            <person name="Coope R."/>
            <person name="Bousquet J."/>
            <person name="Bohlmann J.C."/>
            <person name="Jones S.J.M."/>
            <person name="Birol I."/>
        </authorList>
    </citation>
    <scope>NUCLEOTIDE SEQUENCE</scope>
    <source>
        <strain evidence="1">Q903</strain>
    </source>
</reference>
<gene>
    <name evidence="1" type="primary">orf05809</name>
    <name evidence="1" type="ORF">Q903MT_gene5777</name>
</gene>
<protein>
    <submittedName>
        <fullName evidence="1">Uncharacterized protein</fullName>
    </submittedName>
</protein>
<name>A0A6B9XWS8_PICSI</name>
<geneLocation type="mitochondrion" evidence="1"/>
<sequence length="70" mass="7594">MFPLLSTIRTDTPTKLTQFPSPSSRRSSGSAPLLISRACFRTHIDGPGSFELSITSCLNLSQILLDTPTL</sequence>
<accession>A0A6B9XWS8</accession>